<name>A0ABP0UL80_9BRYO</name>
<dbReference type="SUPFAM" id="SSF81606">
    <property type="entry name" value="PP2C-like"/>
    <property type="match status" value="1"/>
</dbReference>
<protein>
    <submittedName>
        <fullName evidence="1">Uncharacterized protein</fullName>
    </submittedName>
</protein>
<sequence length="66" mass="7359">MYCYNQIFDAHNGPAAAMYCKEHLLNNVMNAIPSGPLTMEEWLAALPQAMVAGFVKTDSDFQKHGR</sequence>
<gene>
    <name evidence="1" type="ORF">CSSPTR1EN2_LOCUS17272</name>
</gene>
<dbReference type="EMBL" id="OZ019896">
    <property type="protein sequence ID" value="CAK9224319.1"/>
    <property type="molecule type" value="Genomic_DNA"/>
</dbReference>
<organism evidence="1 2">
    <name type="scientific">Sphagnum troendelagicum</name>
    <dbReference type="NCBI Taxonomy" id="128251"/>
    <lineage>
        <taxon>Eukaryota</taxon>
        <taxon>Viridiplantae</taxon>
        <taxon>Streptophyta</taxon>
        <taxon>Embryophyta</taxon>
        <taxon>Bryophyta</taxon>
        <taxon>Sphagnophytina</taxon>
        <taxon>Sphagnopsida</taxon>
        <taxon>Sphagnales</taxon>
        <taxon>Sphagnaceae</taxon>
        <taxon>Sphagnum</taxon>
    </lineage>
</organism>
<evidence type="ECO:0000313" key="2">
    <source>
        <dbReference type="Proteomes" id="UP001497512"/>
    </source>
</evidence>
<dbReference type="InterPro" id="IPR036457">
    <property type="entry name" value="PPM-type-like_dom_sf"/>
</dbReference>
<proteinExistence type="predicted"/>
<keyword evidence="2" id="KW-1185">Reference proteome</keyword>
<reference evidence="1" key="1">
    <citation type="submission" date="2024-02" db="EMBL/GenBank/DDBJ databases">
        <authorList>
            <consortium name="ELIXIR-Norway"/>
            <consortium name="Elixir Norway"/>
        </authorList>
    </citation>
    <scope>NUCLEOTIDE SEQUENCE</scope>
</reference>
<accession>A0ABP0UL80</accession>
<dbReference type="Proteomes" id="UP001497512">
    <property type="component" value="Chromosome 4"/>
</dbReference>
<dbReference type="Gene3D" id="3.60.40.10">
    <property type="entry name" value="PPM-type phosphatase domain"/>
    <property type="match status" value="1"/>
</dbReference>
<evidence type="ECO:0000313" key="1">
    <source>
        <dbReference type="EMBL" id="CAK9224319.1"/>
    </source>
</evidence>